<comment type="similarity">
    <text evidence="4">Belongs to the metallo-beta-lactamase superfamily. Type III sulfatase family.</text>
</comment>
<proteinExistence type="inferred from homology"/>
<dbReference type="InterPro" id="IPR036866">
    <property type="entry name" value="RibonucZ/Hydroxyglut_hydro"/>
</dbReference>
<feature type="signal peptide" evidence="6">
    <location>
        <begin position="1"/>
        <end position="23"/>
    </location>
</feature>
<dbReference type="PANTHER" id="PTHR43223">
    <property type="entry name" value="ALKYL/ARYL-SULFATASE"/>
    <property type="match status" value="1"/>
</dbReference>
<dbReference type="InterPro" id="IPR001279">
    <property type="entry name" value="Metallo-B-lactamas"/>
</dbReference>
<keyword evidence="6" id="KW-0732">Signal</keyword>
<keyword evidence="3" id="KW-0862">Zinc</keyword>
<dbReference type="InterPro" id="IPR038536">
    <property type="entry name" value="Alkyl/aryl-sulf_dimr_sf"/>
</dbReference>
<keyword evidence="1" id="KW-0479">Metal-binding</keyword>
<dbReference type="InterPro" id="IPR036527">
    <property type="entry name" value="SCP2_sterol-bd_dom_sf"/>
</dbReference>
<dbReference type="PANTHER" id="PTHR43223:SF2">
    <property type="entry name" value="METALLO-BETA-LACTAMASE DOMAIN-CONTAINING PROTEIN"/>
    <property type="match status" value="1"/>
</dbReference>
<evidence type="ECO:0000256" key="1">
    <source>
        <dbReference type="ARBA" id="ARBA00022723"/>
    </source>
</evidence>
<dbReference type="InterPro" id="IPR044097">
    <property type="entry name" value="Bds1/SdsA1_MBL-fold"/>
</dbReference>
<dbReference type="SUPFAM" id="SSF56281">
    <property type="entry name" value="Metallo-hydrolase/oxidoreductase"/>
    <property type="match status" value="1"/>
</dbReference>
<dbReference type="InterPro" id="IPR029228">
    <property type="entry name" value="Alkyl_sulf_dimr"/>
</dbReference>
<dbReference type="SUPFAM" id="SSF55718">
    <property type="entry name" value="SCP-like"/>
    <property type="match status" value="1"/>
</dbReference>
<feature type="chain" id="PRO_5045681961" evidence="6">
    <location>
        <begin position="24"/>
        <end position="583"/>
    </location>
</feature>
<evidence type="ECO:0000313" key="9">
    <source>
        <dbReference type="Proteomes" id="UP001143362"/>
    </source>
</evidence>
<evidence type="ECO:0000256" key="6">
    <source>
        <dbReference type="SAM" id="SignalP"/>
    </source>
</evidence>
<evidence type="ECO:0000256" key="2">
    <source>
        <dbReference type="ARBA" id="ARBA00022801"/>
    </source>
</evidence>
<dbReference type="Gene3D" id="3.60.15.30">
    <property type="entry name" value="Metallo-beta-lactamase domain"/>
    <property type="match status" value="1"/>
</dbReference>
<dbReference type="Pfam" id="PF00753">
    <property type="entry name" value="Lactamase_B"/>
    <property type="match status" value="1"/>
</dbReference>
<evidence type="ECO:0000256" key="4">
    <source>
        <dbReference type="ARBA" id="ARBA00033751"/>
    </source>
</evidence>
<evidence type="ECO:0000259" key="7">
    <source>
        <dbReference type="SMART" id="SM00849"/>
    </source>
</evidence>
<gene>
    <name evidence="8" type="ORF">EYC98_21430</name>
</gene>
<evidence type="ECO:0000256" key="3">
    <source>
        <dbReference type="ARBA" id="ARBA00022833"/>
    </source>
</evidence>
<dbReference type="Gene3D" id="3.30.1050.10">
    <property type="entry name" value="SCP2 sterol-binding domain"/>
    <property type="match status" value="1"/>
</dbReference>
<dbReference type="InterPro" id="IPR029229">
    <property type="entry name" value="Alkyl_sulf_C"/>
</dbReference>
<protein>
    <submittedName>
        <fullName evidence="8">MBL fold metallo-hydrolase</fullName>
    </submittedName>
</protein>
<dbReference type="Pfam" id="PF14863">
    <property type="entry name" value="Alkyl_sulf_dimr"/>
    <property type="match status" value="1"/>
</dbReference>
<keyword evidence="9" id="KW-1185">Reference proteome</keyword>
<sequence length="583" mass="63811">MKLCSAYSLAVIVLSSVAVSATAGQYNMSLEDRTATGYNDAIANPHAVEVNRLAQMDEKRVTKIAKGIYRLAGWGLANTIAIEGPDGWVIVDAGDNLEAAQDQRAKLEAKVGEVKVAAVLYTHSHYVWGAEAFRDEGTQFYGHEDLMKTLRGDQGVSVLSGNFQRRAVQQFGMLHPNQGADAFPNNLGFSAEKLSGTKAFVPPTITFKDEVIETHIVGGLTVEVLPSKTDVSESVAFYFPEKKLLVGNALAAGTVFNLYTLRGDWYRDPLDYVKAVDLALDRDIEYHVDIHGAAYIGRDAVRASLHKTRDQVQLMHDQTYRAISLGKDAQEAAEWIYMPNREGQETYGQIESHVKRIYNARLGWMGNDPYDINPLSKASFSDHVIDAIGGFDAVVKQAQASNAKQTLEGWQWALYLSSELLIADAANSDVKAIRAEAARALGQRTSSANARGFYISEALLHEGKLKFGEQTVTHMQQLNQALGAVTPAKLAASPLADNVQYLRYMVDARLAEGKHVEFNVSFEDEGASYAIALRNSVIAITETANAGPTFNLNKDDWSQLITGEKTFASIDSSLHVIDQAIGR</sequence>
<dbReference type="CDD" id="cd07710">
    <property type="entry name" value="arylsulfatase_Sdsa1-like_MBL-fold"/>
    <property type="match status" value="1"/>
</dbReference>
<evidence type="ECO:0000256" key="5">
    <source>
        <dbReference type="SAM" id="Coils"/>
    </source>
</evidence>
<dbReference type="Pfam" id="PF14864">
    <property type="entry name" value="Alkyl_sulf_C"/>
    <property type="match status" value="1"/>
</dbReference>
<organism evidence="8 9">
    <name type="scientific">Candidatus Litorirhabdus singularis</name>
    <dbReference type="NCBI Taxonomy" id="2518993"/>
    <lineage>
        <taxon>Bacteria</taxon>
        <taxon>Pseudomonadati</taxon>
        <taxon>Pseudomonadota</taxon>
        <taxon>Gammaproteobacteria</taxon>
        <taxon>Cellvibrionales</taxon>
        <taxon>Halieaceae</taxon>
        <taxon>Candidatus Litorirhabdus</taxon>
    </lineage>
</organism>
<dbReference type="Gene3D" id="1.25.40.880">
    <property type="entry name" value="Alkyl sulfatase, dimerisation domain"/>
    <property type="match status" value="1"/>
</dbReference>
<name>A0ABT3TMB7_9GAMM</name>
<reference evidence="8" key="1">
    <citation type="submission" date="2019-02" db="EMBL/GenBank/DDBJ databases">
        <authorList>
            <person name="Li S.-H."/>
        </authorList>
    </citation>
    <scope>NUCLEOTIDE SEQUENCE</scope>
    <source>
        <strain evidence="8">IMCC14734</strain>
    </source>
</reference>
<accession>A0ABT3TMB7</accession>
<evidence type="ECO:0000313" key="8">
    <source>
        <dbReference type="EMBL" id="MCX2983430.1"/>
    </source>
</evidence>
<dbReference type="InterPro" id="IPR052195">
    <property type="entry name" value="Bact_Alkyl/Aryl-Sulfatase"/>
</dbReference>
<feature type="coiled-coil region" evidence="5">
    <location>
        <begin position="90"/>
        <end position="117"/>
    </location>
</feature>
<dbReference type="EMBL" id="SHNN01000008">
    <property type="protein sequence ID" value="MCX2983430.1"/>
    <property type="molecule type" value="Genomic_DNA"/>
</dbReference>
<dbReference type="SMART" id="SM00849">
    <property type="entry name" value="Lactamase_B"/>
    <property type="match status" value="1"/>
</dbReference>
<dbReference type="Proteomes" id="UP001143362">
    <property type="component" value="Unassembled WGS sequence"/>
</dbReference>
<keyword evidence="5" id="KW-0175">Coiled coil</keyword>
<keyword evidence="2" id="KW-0378">Hydrolase</keyword>
<comment type="caution">
    <text evidence="8">The sequence shown here is derived from an EMBL/GenBank/DDBJ whole genome shotgun (WGS) entry which is preliminary data.</text>
</comment>
<feature type="domain" description="Metallo-beta-lactamase" evidence="7">
    <location>
        <begin position="76"/>
        <end position="291"/>
    </location>
</feature>